<dbReference type="InterPro" id="IPR036640">
    <property type="entry name" value="ABC1_TM_sf"/>
</dbReference>
<proteinExistence type="inferred from homology"/>
<evidence type="ECO:0000256" key="14">
    <source>
        <dbReference type="SAM" id="MobiDB-lite"/>
    </source>
</evidence>
<dbReference type="KEGG" id="hazt:108678560"/>
<evidence type="ECO:0000256" key="10">
    <source>
        <dbReference type="ARBA" id="ARBA00022989"/>
    </source>
</evidence>
<dbReference type="InterPro" id="IPR011527">
    <property type="entry name" value="ABC1_TM_dom"/>
</dbReference>
<dbReference type="GO" id="GO:0008559">
    <property type="term" value="F:ABC-type xenobiotic transporter activity"/>
    <property type="evidence" value="ECO:0007669"/>
    <property type="project" value="UniProtKB-EC"/>
</dbReference>
<feature type="transmembrane region" description="Helical" evidence="15">
    <location>
        <begin position="1049"/>
        <end position="1067"/>
    </location>
</feature>
<feature type="domain" description="ABC transporter" evidence="16">
    <location>
        <begin position="1137"/>
        <end position="1375"/>
    </location>
</feature>
<dbReference type="InterPro" id="IPR039421">
    <property type="entry name" value="Type_1_exporter"/>
</dbReference>
<dbReference type="SMART" id="SM00382">
    <property type="entry name" value="AAA"/>
    <property type="match status" value="2"/>
</dbReference>
<dbReference type="Gene3D" id="3.40.50.300">
    <property type="entry name" value="P-loop containing nucleotide triphosphate hydrolases"/>
    <property type="match status" value="2"/>
</dbReference>
<dbReference type="OrthoDB" id="6500128at2759"/>
<dbReference type="SUPFAM" id="SSF90123">
    <property type="entry name" value="ABC transporter transmembrane region"/>
    <property type="match status" value="2"/>
</dbReference>
<evidence type="ECO:0000256" key="11">
    <source>
        <dbReference type="ARBA" id="ARBA00023136"/>
    </source>
</evidence>
<dbReference type="RefSeq" id="XP_018022502.1">
    <property type="nucleotide sequence ID" value="XM_018167013.2"/>
</dbReference>
<feature type="transmembrane region" description="Helical" evidence="15">
    <location>
        <begin position="935"/>
        <end position="955"/>
    </location>
</feature>
<dbReference type="CDD" id="cd03249">
    <property type="entry name" value="ABC_MTABC3_MDL1_MDL2"/>
    <property type="match status" value="2"/>
</dbReference>
<dbReference type="OMA" id="GFGQEEQ"/>
<dbReference type="PROSITE" id="PS00211">
    <property type="entry name" value="ABC_TRANSPORTER_1"/>
    <property type="match status" value="2"/>
</dbReference>
<evidence type="ECO:0000259" key="17">
    <source>
        <dbReference type="PROSITE" id="PS50929"/>
    </source>
</evidence>
<evidence type="ECO:0000256" key="5">
    <source>
        <dbReference type="ARBA" id="ARBA00022692"/>
    </source>
</evidence>
<gene>
    <name evidence="19" type="primary">LOC108678560</name>
</gene>
<comment type="catalytic activity">
    <reaction evidence="13">
        <text>ATP + H2O + xenobioticSide 1 = ADP + phosphate + xenobioticSide 2.</text>
        <dbReference type="EC" id="7.6.2.2"/>
    </reaction>
</comment>
<dbReference type="FunFam" id="3.40.50.300:FF:000479">
    <property type="entry name" value="Multidrug resistance protein 1A"/>
    <property type="match status" value="2"/>
</dbReference>
<dbReference type="PANTHER" id="PTHR43394">
    <property type="entry name" value="ATP-DEPENDENT PERMEASE MDL1, MITOCHONDRIAL"/>
    <property type="match status" value="1"/>
</dbReference>
<dbReference type="PANTHER" id="PTHR43394:SF27">
    <property type="entry name" value="ATP-DEPENDENT TRANSLOCASE ABCB1-LIKE"/>
    <property type="match status" value="1"/>
</dbReference>
<evidence type="ECO:0000256" key="4">
    <source>
        <dbReference type="ARBA" id="ARBA00022448"/>
    </source>
</evidence>
<comment type="similarity">
    <text evidence="2">Belongs to the ABC transporter superfamily. ABCB family. Multidrug resistance exporter (TC 3.A.1.201) subfamily.</text>
</comment>
<feature type="transmembrane region" description="Helical" evidence="15">
    <location>
        <begin position="434"/>
        <end position="456"/>
    </location>
</feature>
<evidence type="ECO:0000256" key="9">
    <source>
        <dbReference type="ARBA" id="ARBA00022967"/>
    </source>
</evidence>
<dbReference type="Pfam" id="PF00005">
    <property type="entry name" value="ABC_tran"/>
    <property type="match status" value="2"/>
</dbReference>
<dbReference type="GO" id="GO:0005524">
    <property type="term" value="F:ATP binding"/>
    <property type="evidence" value="ECO:0007669"/>
    <property type="project" value="UniProtKB-KW"/>
</dbReference>
<feature type="domain" description="ABC transmembrane type-1" evidence="17">
    <location>
        <begin position="815"/>
        <end position="1102"/>
    </location>
</feature>
<feature type="transmembrane region" description="Helical" evidence="15">
    <location>
        <begin position="313"/>
        <end position="339"/>
    </location>
</feature>
<evidence type="ECO:0000256" key="8">
    <source>
        <dbReference type="ARBA" id="ARBA00022840"/>
    </source>
</evidence>
<comment type="subcellular location">
    <subcellularLocation>
        <location evidence="1">Membrane</location>
        <topology evidence="1">Multi-pass membrane protein</topology>
    </subcellularLocation>
</comment>
<dbReference type="GO" id="GO:0005743">
    <property type="term" value="C:mitochondrial inner membrane"/>
    <property type="evidence" value="ECO:0007669"/>
    <property type="project" value="TreeGrafter"/>
</dbReference>
<dbReference type="InterPro" id="IPR027417">
    <property type="entry name" value="P-loop_NTPase"/>
</dbReference>
<feature type="transmembrane region" description="Helical" evidence="15">
    <location>
        <begin position="859"/>
        <end position="881"/>
    </location>
</feature>
<dbReference type="Gene3D" id="1.20.1560.10">
    <property type="entry name" value="ABC transporter type 1, transmembrane domain"/>
    <property type="match status" value="1"/>
</dbReference>
<protein>
    <recommendedName>
        <fullName evidence="3">ABC-type xenobiotic transporter</fullName>
        <ecNumber evidence="3">7.6.2.2</ecNumber>
    </recommendedName>
</protein>
<dbReference type="SUPFAM" id="SSF52540">
    <property type="entry name" value="P-loop containing nucleoside triphosphate hydrolases"/>
    <property type="match status" value="2"/>
</dbReference>
<evidence type="ECO:0000256" key="2">
    <source>
        <dbReference type="ARBA" id="ARBA00007577"/>
    </source>
</evidence>
<dbReference type="CDD" id="cd18578">
    <property type="entry name" value="ABC_6TM_Pgp_ABCB1_D2_like"/>
    <property type="match status" value="1"/>
</dbReference>
<accession>A0A8B7P9N6</accession>
<feature type="region of interest" description="Disordered" evidence="14">
    <location>
        <begin position="1"/>
        <end position="62"/>
    </location>
</feature>
<feature type="compositionally biased region" description="Basic and acidic residues" evidence="14">
    <location>
        <begin position="109"/>
        <end position="118"/>
    </location>
</feature>
<feature type="domain" description="ABC transmembrane type-1" evidence="17">
    <location>
        <begin position="145"/>
        <end position="459"/>
    </location>
</feature>
<feature type="transmembrane region" description="Helical" evidence="15">
    <location>
        <begin position="961"/>
        <end position="978"/>
    </location>
</feature>
<feature type="region of interest" description="Disordered" evidence="14">
    <location>
        <begin position="76"/>
        <end position="121"/>
    </location>
</feature>
<keyword evidence="6" id="KW-0677">Repeat</keyword>
<dbReference type="CDD" id="cd18577">
    <property type="entry name" value="ABC_6TM_Pgp_ABCB1_D1_like"/>
    <property type="match status" value="1"/>
</dbReference>
<feature type="transmembrane region" description="Helical" evidence="15">
    <location>
        <begin position="392"/>
        <end position="414"/>
    </location>
</feature>
<sequence>MTVTNSEVEDSVRATEHVHDTAEPPSTGLSNGVARSSGRPPAGLSAGMGACNPAFVPDEGNPQNEFQKAAARYRPTHTSLVISPDDPKQSRDTSGRRDEAIIDVSDNNAIHDQDADKKKSQKQQPAVGIFELFRYSTCGERVILVGGLLAAVMSSLCMPFMIILFGDVTNVFVTHAIKSNFTLQDQQLENSNSTTDSDTETEDKWFIGEVIYFGAGTTIAWILQILSIYVYVTCINYTAEQQVFRIRTLFLRCTLRQEMGWFDTRETNSFANKLAEDLSKLQEGISEKLGHLIFGVSSCCVCLVTAFTFGWELTLVCLSVMPLLTVTTTVATKLAVFYIRKGILQYSKAGSVAQEVLCSISTVFAFGGEDKEVKRYEALLEPCRRAEAKHTIVSATMLGCHWFVIYGSYALSFWYSIGLVQESRVSGGHYSPSIIMVVFFNVFMGALSLANIAPFVESFNCARSAAVDIFEVIERKSKLDPLSQDGLRPTTVTGHLEFHDVKFEYPSRCDVPVLQGLSLKVQPGQTVAIVGSSGCGKSTCIQLLQRFYDPSQGKVTLDSVDVRSLNIGWLRDQIGVVGQEPVLFATTIEENIRYGRDGISFEDVVAAAKQANAHDFVMKLPQQYQTEVGDRGTQMSGGQKQRLAIARVLVKKPKVLLLDEATSALDNQSESVVQAALDEARQGRTTIIVAHRLTTIRSADVIVALKDGRAEEMGTHDELMAKRGLYHSLVTAQLNSAATPKESEPSKRRLRRNSSDDSEGTSQRPLSRLRRLSGTSVFAESLPSIEDSDKLNEEDQTLLLWKLLDMVRGEWLYIALGVLGSVIAGSTYPAFAVVIGDVLGTLAVTDLDEASRLSNRNSLLILVIALLAGLGFFMETFFIQLSSHQLTKRMRGRSFAAILRQERGWFDLPENSVGSLCSKLSHDAVHLGAVTGRQLGVLMHCTATLVITIVVVFYLDWRLGLIAGPSVPLLMYSLKLSIRMDFGRSFKESDALFAASQIAVEAISSVRTVASLHKEEHFCKRFSDALMVSHRQALRNAHIRGATIGVTRSLPFVAHAVVLAIGGWFISQGTMNFIDVIKVGEALVFSSAMAGQAMSFAPSLAKGKAAAARMFKLLERVPAIDASSMTNKKAIEDLNEVRLHDVHFRYPNREDVQILQGLSLVVSKGKTLALVGSSGCGKSTVISLIERFYDPEKGKLTINGDDLDSLNIRSVRQNVGLVSQEPLLFDLSIRENIAYGDNSREVPFDEIVAAAKQANISSFIESLPEKYNTRVGSKGTQLSGGQKQRIAIARALVRNPSVLMLDEATSALDTESEAVVQEALDKAQAERTSIVIAHRLSTIQGADTIAVISNGKLVESGTHDQLMARNGHYAQLYQSNR</sequence>
<dbReference type="GeneID" id="108678560"/>
<keyword evidence="12" id="KW-0325">Glycoprotein</keyword>
<feature type="domain" description="ABC transporter" evidence="16">
    <location>
        <begin position="496"/>
        <end position="732"/>
    </location>
</feature>
<dbReference type="GO" id="GO:0097254">
    <property type="term" value="P:renal tubular secretion"/>
    <property type="evidence" value="ECO:0007669"/>
    <property type="project" value="UniProtKB-ARBA"/>
</dbReference>
<organism evidence="18 19">
    <name type="scientific">Hyalella azteca</name>
    <name type="common">Amphipod</name>
    <dbReference type="NCBI Taxonomy" id="294128"/>
    <lineage>
        <taxon>Eukaryota</taxon>
        <taxon>Metazoa</taxon>
        <taxon>Ecdysozoa</taxon>
        <taxon>Arthropoda</taxon>
        <taxon>Crustacea</taxon>
        <taxon>Multicrustacea</taxon>
        <taxon>Malacostraca</taxon>
        <taxon>Eumalacostraca</taxon>
        <taxon>Peracarida</taxon>
        <taxon>Amphipoda</taxon>
        <taxon>Senticaudata</taxon>
        <taxon>Talitrida</taxon>
        <taxon>Talitroidea</taxon>
        <taxon>Hyalellidae</taxon>
        <taxon>Hyalella</taxon>
    </lineage>
</organism>
<dbReference type="GO" id="GO:0017085">
    <property type="term" value="P:response to insecticide"/>
    <property type="evidence" value="ECO:0007669"/>
    <property type="project" value="UniProtKB-ARBA"/>
</dbReference>
<dbReference type="InterPro" id="IPR017871">
    <property type="entry name" value="ABC_transporter-like_CS"/>
</dbReference>
<evidence type="ECO:0000259" key="16">
    <source>
        <dbReference type="PROSITE" id="PS50893"/>
    </source>
</evidence>
<feature type="compositionally biased region" description="Basic and acidic residues" evidence="14">
    <location>
        <begin position="10"/>
        <end position="22"/>
    </location>
</feature>
<keyword evidence="11 15" id="KW-0472">Membrane</keyword>
<feature type="region of interest" description="Disordered" evidence="14">
    <location>
        <begin position="735"/>
        <end position="768"/>
    </location>
</feature>
<keyword evidence="8" id="KW-0067">ATP-binding</keyword>
<evidence type="ECO:0000256" key="1">
    <source>
        <dbReference type="ARBA" id="ARBA00004141"/>
    </source>
</evidence>
<feature type="transmembrane region" description="Helical" evidence="15">
    <location>
        <begin position="811"/>
        <end position="839"/>
    </location>
</feature>
<reference evidence="19" key="1">
    <citation type="submission" date="2025-08" db="UniProtKB">
        <authorList>
            <consortium name="RefSeq"/>
        </authorList>
    </citation>
    <scope>IDENTIFICATION</scope>
    <source>
        <tissue evidence="19">Whole organism</tissue>
    </source>
</reference>
<dbReference type="InterPro" id="IPR003593">
    <property type="entry name" value="AAA+_ATPase"/>
</dbReference>
<feature type="compositionally biased region" description="Basic and acidic residues" evidence="14">
    <location>
        <begin position="85"/>
        <end position="100"/>
    </location>
</feature>
<evidence type="ECO:0000256" key="7">
    <source>
        <dbReference type="ARBA" id="ARBA00022741"/>
    </source>
</evidence>
<dbReference type="GO" id="GO:0015421">
    <property type="term" value="F:ABC-type oligopeptide transporter activity"/>
    <property type="evidence" value="ECO:0007669"/>
    <property type="project" value="TreeGrafter"/>
</dbReference>
<feature type="transmembrane region" description="Helical" evidence="15">
    <location>
        <begin position="210"/>
        <end position="232"/>
    </location>
</feature>
<evidence type="ECO:0000256" key="13">
    <source>
        <dbReference type="ARBA" id="ARBA00034018"/>
    </source>
</evidence>
<evidence type="ECO:0000256" key="15">
    <source>
        <dbReference type="SAM" id="Phobius"/>
    </source>
</evidence>
<keyword evidence="7" id="KW-0547">Nucleotide-binding</keyword>
<dbReference type="Proteomes" id="UP000694843">
    <property type="component" value="Unplaced"/>
</dbReference>
<keyword evidence="4" id="KW-0813">Transport</keyword>
<dbReference type="EC" id="7.6.2.2" evidence="3"/>
<dbReference type="GO" id="GO:0090374">
    <property type="term" value="P:oligopeptide export from mitochondrion"/>
    <property type="evidence" value="ECO:0007669"/>
    <property type="project" value="TreeGrafter"/>
</dbReference>
<dbReference type="InterPro" id="IPR003439">
    <property type="entry name" value="ABC_transporter-like_ATP-bd"/>
</dbReference>
<name>A0A8B7P9N6_HYAAZ</name>
<keyword evidence="9" id="KW-1278">Translocase</keyword>
<feature type="transmembrane region" description="Helical" evidence="15">
    <location>
        <begin position="142"/>
        <end position="165"/>
    </location>
</feature>
<evidence type="ECO:0000313" key="19">
    <source>
        <dbReference type="RefSeq" id="XP_018022502.1"/>
    </source>
</evidence>
<keyword evidence="10 15" id="KW-1133">Transmembrane helix</keyword>
<dbReference type="PROSITE" id="PS50893">
    <property type="entry name" value="ABC_TRANSPORTER_2"/>
    <property type="match status" value="2"/>
</dbReference>
<evidence type="ECO:0000256" key="3">
    <source>
        <dbReference type="ARBA" id="ARBA00012191"/>
    </source>
</evidence>
<dbReference type="GO" id="GO:0016887">
    <property type="term" value="F:ATP hydrolysis activity"/>
    <property type="evidence" value="ECO:0007669"/>
    <property type="project" value="InterPro"/>
</dbReference>
<evidence type="ECO:0000313" key="18">
    <source>
        <dbReference type="Proteomes" id="UP000694843"/>
    </source>
</evidence>
<evidence type="ECO:0000256" key="12">
    <source>
        <dbReference type="ARBA" id="ARBA00023180"/>
    </source>
</evidence>
<dbReference type="PROSITE" id="PS50929">
    <property type="entry name" value="ABC_TM1F"/>
    <property type="match status" value="2"/>
</dbReference>
<dbReference type="Pfam" id="PF00664">
    <property type="entry name" value="ABC_membrane"/>
    <property type="match status" value="2"/>
</dbReference>
<feature type="transmembrane region" description="Helical" evidence="15">
    <location>
        <begin position="289"/>
        <end position="307"/>
    </location>
</feature>
<evidence type="ECO:0000256" key="6">
    <source>
        <dbReference type="ARBA" id="ARBA00022737"/>
    </source>
</evidence>
<keyword evidence="5 15" id="KW-0812">Transmembrane</keyword>
<keyword evidence="18" id="KW-1185">Reference proteome</keyword>